<accession>A0A131ZWP3</accession>
<dbReference type="PANTHER" id="PTHR42943">
    <property type="entry name" value="GLUTATHIONE S-TRANSFERASE KAPPA"/>
    <property type="match status" value="1"/>
</dbReference>
<dbReference type="InterPro" id="IPR051924">
    <property type="entry name" value="GST_Kappa/NadH"/>
</dbReference>
<gene>
    <name evidence="7" type="ORF">QR98_0015540</name>
</gene>
<dbReference type="InterPro" id="IPR014440">
    <property type="entry name" value="HCCAis_GSTk"/>
</dbReference>
<dbReference type="EMBL" id="JXLN01004176">
    <property type="protein sequence ID" value="KPM03124.1"/>
    <property type="molecule type" value="Genomic_DNA"/>
</dbReference>
<dbReference type="AlphaFoldDB" id="A0A131ZWP3"/>
<dbReference type="SUPFAM" id="SSF52833">
    <property type="entry name" value="Thioredoxin-like"/>
    <property type="match status" value="1"/>
</dbReference>
<feature type="domain" description="DSBA-like thioredoxin" evidence="6">
    <location>
        <begin position="18"/>
        <end position="224"/>
    </location>
</feature>
<dbReference type="EC" id="2.5.1.18" evidence="4"/>
<dbReference type="OrthoDB" id="4664297at2759"/>
<dbReference type="PANTHER" id="PTHR42943:SF2">
    <property type="entry name" value="GLUTATHIONE S-TRANSFERASE KAPPA 1"/>
    <property type="match status" value="1"/>
</dbReference>
<dbReference type="GO" id="GO:0005739">
    <property type="term" value="C:mitochondrion"/>
    <property type="evidence" value="ECO:0007669"/>
    <property type="project" value="TreeGrafter"/>
</dbReference>
<dbReference type="InterPro" id="IPR001853">
    <property type="entry name" value="DSBA-like_thioredoxin_dom"/>
</dbReference>
<dbReference type="OMA" id="ECTNSKG"/>
<organism evidence="7 8">
    <name type="scientific">Sarcoptes scabiei</name>
    <name type="common">Itch mite</name>
    <name type="synonym">Acarus scabiei</name>
    <dbReference type="NCBI Taxonomy" id="52283"/>
    <lineage>
        <taxon>Eukaryota</taxon>
        <taxon>Metazoa</taxon>
        <taxon>Ecdysozoa</taxon>
        <taxon>Arthropoda</taxon>
        <taxon>Chelicerata</taxon>
        <taxon>Arachnida</taxon>
        <taxon>Acari</taxon>
        <taxon>Acariformes</taxon>
        <taxon>Sarcoptiformes</taxon>
        <taxon>Astigmata</taxon>
        <taxon>Psoroptidia</taxon>
        <taxon>Sarcoptoidea</taxon>
        <taxon>Sarcoptidae</taxon>
        <taxon>Sarcoptinae</taxon>
        <taxon>Sarcoptes</taxon>
    </lineage>
</organism>
<dbReference type="GO" id="GO:0005777">
    <property type="term" value="C:peroxisome"/>
    <property type="evidence" value="ECO:0007669"/>
    <property type="project" value="TreeGrafter"/>
</dbReference>
<feature type="active site" description="Nucleophile" evidence="5">
    <location>
        <position position="26"/>
    </location>
</feature>
<dbReference type="FunFam" id="3.40.30.10:FF:000096">
    <property type="entry name" value="Glutathione S-transferase kappa"/>
    <property type="match status" value="1"/>
</dbReference>
<dbReference type="PIRSF" id="PIRSF006386">
    <property type="entry name" value="HCCAis_GSTk"/>
    <property type="match status" value="1"/>
</dbReference>
<evidence type="ECO:0000256" key="4">
    <source>
        <dbReference type="PIRNR" id="PIRNR006386"/>
    </source>
</evidence>
<comment type="similarity">
    <text evidence="1 4">Belongs to the GST superfamily. Kappa family.</text>
</comment>
<dbReference type="VEuPathDB" id="VectorBase:SSCA008204"/>
<evidence type="ECO:0000313" key="8">
    <source>
        <dbReference type="Proteomes" id="UP000616769"/>
    </source>
</evidence>
<sequence length="236" mass="27273">MNLISKRLFASSESKTLVELFYDVVSPYTYLQFMLLRRQRSQWKSMQLKFTPVSIANIMKGSENNPPMMNPSKGRYAYKDLKYLATYHNIRFELPENFADFVFSIGTIDTQRFLLSLERNSSSEFYEKTIEAFFTNFFTAKSCNINDKDVMHRIAIGDAGVPQDIVEKCLSEIKKEEIKTILKENTKRVVDLGGFGLPITLLHTTTKNKPEWIFGSDRLHLIGYLLGEDSPPILRE</sequence>
<keyword evidence="2 4" id="KW-0808">Transferase</keyword>
<proteinExistence type="inferred from homology"/>
<dbReference type="Pfam" id="PF01323">
    <property type="entry name" value="DSBA"/>
    <property type="match status" value="1"/>
</dbReference>
<reference evidence="7 8" key="1">
    <citation type="journal article" date="2015" name="Parasit. Vectors">
        <title>Draft genome of the scabies mite.</title>
        <authorList>
            <person name="Rider S.D.Jr."/>
            <person name="Morgan M.S."/>
            <person name="Arlian L.G."/>
        </authorList>
    </citation>
    <scope>NUCLEOTIDE SEQUENCE [LARGE SCALE GENOMIC DNA]</scope>
    <source>
        <strain evidence="7">Arlian Lab</strain>
    </source>
</reference>
<dbReference type="GO" id="GO:0006749">
    <property type="term" value="P:glutathione metabolic process"/>
    <property type="evidence" value="ECO:0007669"/>
    <property type="project" value="TreeGrafter"/>
</dbReference>
<name>A0A131ZWP3_SARSC</name>
<comment type="caution">
    <text evidence="7">The sequence shown here is derived from an EMBL/GenBank/DDBJ whole genome shotgun (WGS) entry which is preliminary data.</text>
</comment>
<evidence type="ECO:0000313" key="7">
    <source>
        <dbReference type="EMBL" id="KPM03124.1"/>
    </source>
</evidence>
<dbReference type="GO" id="GO:0004602">
    <property type="term" value="F:glutathione peroxidase activity"/>
    <property type="evidence" value="ECO:0007669"/>
    <property type="project" value="TreeGrafter"/>
</dbReference>
<evidence type="ECO:0000256" key="2">
    <source>
        <dbReference type="ARBA" id="ARBA00022679"/>
    </source>
</evidence>
<evidence type="ECO:0000259" key="6">
    <source>
        <dbReference type="Pfam" id="PF01323"/>
    </source>
</evidence>
<protein>
    <recommendedName>
        <fullName evidence="4">Glutathione S-transferase kappa</fullName>
        <ecNumber evidence="4">2.5.1.18</ecNumber>
    </recommendedName>
</protein>
<evidence type="ECO:0000256" key="1">
    <source>
        <dbReference type="ARBA" id="ARBA00006494"/>
    </source>
</evidence>
<comment type="catalytic activity">
    <reaction evidence="3 4">
        <text>RX + glutathione = an S-substituted glutathione + a halide anion + H(+)</text>
        <dbReference type="Rhea" id="RHEA:16437"/>
        <dbReference type="ChEBI" id="CHEBI:15378"/>
        <dbReference type="ChEBI" id="CHEBI:16042"/>
        <dbReference type="ChEBI" id="CHEBI:17792"/>
        <dbReference type="ChEBI" id="CHEBI:57925"/>
        <dbReference type="ChEBI" id="CHEBI:90779"/>
        <dbReference type="EC" id="2.5.1.18"/>
    </reaction>
</comment>
<evidence type="ECO:0000256" key="5">
    <source>
        <dbReference type="PIRSR" id="PIRSR006386-1"/>
    </source>
</evidence>
<dbReference type="InterPro" id="IPR036249">
    <property type="entry name" value="Thioredoxin-like_sf"/>
</dbReference>
<dbReference type="Proteomes" id="UP000616769">
    <property type="component" value="Unassembled WGS sequence"/>
</dbReference>
<evidence type="ECO:0000256" key="3">
    <source>
        <dbReference type="ARBA" id="ARBA00047960"/>
    </source>
</evidence>
<dbReference type="Gene3D" id="3.40.30.10">
    <property type="entry name" value="Glutaredoxin"/>
    <property type="match status" value="1"/>
</dbReference>
<dbReference type="GO" id="GO:0004364">
    <property type="term" value="F:glutathione transferase activity"/>
    <property type="evidence" value="ECO:0007669"/>
    <property type="project" value="UniProtKB-UniRule"/>
</dbReference>